<accession>A0A6A3L4G9</accession>
<gene>
    <name evidence="1" type="ORF">PF011_g8688</name>
</gene>
<reference evidence="1 2" key="1">
    <citation type="submission" date="2018-09" db="EMBL/GenBank/DDBJ databases">
        <title>Genomic investigation of the strawberry pathogen Phytophthora fragariae indicates pathogenicity is determined by transcriptional variation in three key races.</title>
        <authorList>
            <person name="Adams T.M."/>
            <person name="Armitage A.D."/>
            <person name="Sobczyk M.K."/>
            <person name="Bates H.J."/>
            <person name="Dunwell J.M."/>
            <person name="Nellist C.F."/>
            <person name="Harrison R.J."/>
        </authorList>
    </citation>
    <scope>NUCLEOTIDE SEQUENCE [LARGE SCALE GENOMIC DNA]</scope>
    <source>
        <strain evidence="1 2">SCRP245</strain>
    </source>
</reference>
<name>A0A6A3L4G9_9STRA</name>
<organism evidence="1 2">
    <name type="scientific">Phytophthora fragariae</name>
    <dbReference type="NCBI Taxonomy" id="53985"/>
    <lineage>
        <taxon>Eukaryota</taxon>
        <taxon>Sar</taxon>
        <taxon>Stramenopiles</taxon>
        <taxon>Oomycota</taxon>
        <taxon>Peronosporomycetes</taxon>
        <taxon>Peronosporales</taxon>
        <taxon>Peronosporaceae</taxon>
        <taxon>Phytophthora</taxon>
    </lineage>
</organism>
<evidence type="ECO:0000313" key="2">
    <source>
        <dbReference type="Proteomes" id="UP000460718"/>
    </source>
</evidence>
<dbReference type="EMBL" id="QXFW01000415">
    <property type="protein sequence ID" value="KAE9012955.1"/>
    <property type="molecule type" value="Genomic_DNA"/>
</dbReference>
<protein>
    <submittedName>
        <fullName evidence="1">Uncharacterized protein</fullName>
    </submittedName>
</protein>
<dbReference type="Proteomes" id="UP000460718">
    <property type="component" value="Unassembled WGS sequence"/>
</dbReference>
<sequence length="113" mass="11860">MAPSLDASGFSSHSARLTVHGTPTVYPDIASDGDFLRGSTIHVALPAVDREADDPSVHPVNGGVEVGAVETEASTTYVPPDTTPKLKKRTRDAADVMEEVMDKAVKAVREASS</sequence>
<proteinExistence type="predicted"/>
<comment type="caution">
    <text evidence="1">The sequence shown here is derived from an EMBL/GenBank/DDBJ whole genome shotgun (WGS) entry which is preliminary data.</text>
</comment>
<evidence type="ECO:0000313" key="1">
    <source>
        <dbReference type="EMBL" id="KAE9012955.1"/>
    </source>
</evidence>
<dbReference type="AlphaFoldDB" id="A0A6A3L4G9"/>